<sequence length="372" mass="40259">MEGSFMYRRKQRMKRITAAGAACMLLLSLSAPLAHADGNTQIFPISAEVQQASSVQVTTKTISEKTDVFEGVLHIPVISGLQDAAYQATLNANIARRAANELEALKKQAEADAASAEGVYEFRPYSMELDYKLIGDGSAKNGNVLSFKVMTWFYTGGAHGSTRVEAYNVRNEAKASAIKLKELFGAGYKSVINKAVQAEITAHEELYFPDAFKSIADNQPFYLKDGKAVIIFQEYEIAPYAVGLPEIAVALPSKTAPVPGKLASFSIIVNGTTLTGVKLYVGRDGIAMAPLRQVSAKLGYGLEWKDGQVGLHKGTQRITLQTGKDTYSADKESLSLGAAPVVKYNTLYVPLSFFSKVLKATVTYSKDSVLIQ</sequence>
<protein>
    <submittedName>
        <fullName evidence="6">Copper amine oxidase</fullName>
    </submittedName>
</protein>
<dbReference type="Pfam" id="PF13739">
    <property type="entry name" value="PdaC"/>
    <property type="match status" value="1"/>
</dbReference>
<proteinExistence type="predicted"/>
<gene>
    <name evidence="6" type="ORF">DL346_00820</name>
</gene>
<feature type="domain" description="Copper amine oxidase-like N-terminal" evidence="3">
    <location>
        <begin position="269"/>
        <end position="368"/>
    </location>
</feature>
<name>A0A328U6P9_9BACL</name>
<evidence type="ECO:0000259" key="4">
    <source>
        <dbReference type="Pfam" id="PF11738"/>
    </source>
</evidence>
<evidence type="ECO:0000313" key="6">
    <source>
        <dbReference type="EMBL" id="RAP77081.1"/>
    </source>
</evidence>
<comment type="caution">
    <text evidence="6">The sequence shown here is derived from an EMBL/GenBank/DDBJ whole genome shotgun (WGS) entry which is preliminary data.</text>
</comment>
<accession>A0A328U6P9</accession>
<dbReference type="InterPro" id="IPR036582">
    <property type="entry name" value="Mao_N_sf"/>
</dbReference>
<feature type="chain" id="PRO_5016413320" evidence="2">
    <location>
        <begin position="37"/>
        <end position="372"/>
    </location>
</feature>
<dbReference type="InterPro" id="IPR021729">
    <property type="entry name" value="DUF3298"/>
</dbReference>
<dbReference type="Gene3D" id="3.30.457.10">
    <property type="entry name" value="Copper amine oxidase-like, N-terminal domain"/>
    <property type="match status" value="1"/>
</dbReference>
<dbReference type="Proteomes" id="UP000249260">
    <property type="component" value="Unassembled WGS sequence"/>
</dbReference>
<dbReference type="Pfam" id="PF11738">
    <property type="entry name" value="DUF3298"/>
    <property type="match status" value="1"/>
</dbReference>
<dbReference type="InterPro" id="IPR025303">
    <property type="entry name" value="PdaC"/>
</dbReference>
<feature type="coiled-coil region" evidence="1">
    <location>
        <begin position="92"/>
        <end position="119"/>
    </location>
</feature>
<feature type="domain" description="DUF3298" evidence="4">
    <location>
        <begin position="181"/>
        <end position="249"/>
    </location>
</feature>
<dbReference type="Pfam" id="PF07833">
    <property type="entry name" value="Cu_amine_oxidN1"/>
    <property type="match status" value="1"/>
</dbReference>
<keyword evidence="2" id="KW-0732">Signal</keyword>
<keyword evidence="7" id="KW-1185">Reference proteome</keyword>
<feature type="domain" description="Deacetylase PdaC" evidence="5">
    <location>
        <begin position="62"/>
        <end position="162"/>
    </location>
</feature>
<evidence type="ECO:0000313" key="7">
    <source>
        <dbReference type="Proteomes" id="UP000249260"/>
    </source>
</evidence>
<dbReference type="Gene3D" id="3.90.640.20">
    <property type="entry name" value="Heat-shock cognate protein, ATPase"/>
    <property type="match status" value="1"/>
</dbReference>
<evidence type="ECO:0000256" key="1">
    <source>
        <dbReference type="SAM" id="Coils"/>
    </source>
</evidence>
<reference evidence="6 7" key="1">
    <citation type="submission" date="2018-06" db="EMBL/GenBank/DDBJ databases">
        <title>Paenibacillus montanisoli sp. nov., isolated from mountain area soil.</title>
        <authorList>
            <person name="Wu M."/>
        </authorList>
    </citation>
    <scope>NUCLEOTIDE SEQUENCE [LARGE SCALE GENOMIC DNA]</scope>
    <source>
        <strain evidence="6 7">RA17</strain>
    </source>
</reference>
<dbReference type="SUPFAM" id="SSF55383">
    <property type="entry name" value="Copper amine oxidase, domain N"/>
    <property type="match status" value="1"/>
</dbReference>
<keyword evidence="1" id="KW-0175">Coiled coil</keyword>
<dbReference type="OrthoDB" id="5637at2"/>
<evidence type="ECO:0000259" key="3">
    <source>
        <dbReference type="Pfam" id="PF07833"/>
    </source>
</evidence>
<dbReference type="Gene3D" id="3.30.565.40">
    <property type="entry name" value="Fervidobacterium nodosum Rt17-B1 like"/>
    <property type="match status" value="1"/>
</dbReference>
<evidence type="ECO:0000259" key="5">
    <source>
        <dbReference type="Pfam" id="PF13739"/>
    </source>
</evidence>
<dbReference type="InterPro" id="IPR037126">
    <property type="entry name" value="PdaC/RsiV-like_sf"/>
</dbReference>
<dbReference type="EMBL" id="QLUW01000001">
    <property type="protein sequence ID" value="RAP77081.1"/>
    <property type="molecule type" value="Genomic_DNA"/>
</dbReference>
<evidence type="ECO:0000256" key="2">
    <source>
        <dbReference type="SAM" id="SignalP"/>
    </source>
</evidence>
<organism evidence="6 7">
    <name type="scientific">Paenibacillus montanisoli</name>
    <dbReference type="NCBI Taxonomy" id="2081970"/>
    <lineage>
        <taxon>Bacteria</taxon>
        <taxon>Bacillati</taxon>
        <taxon>Bacillota</taxon>
        <taxon>Bacilli</taxon>
        <taxon>Bacillales</taxon>
        <taxon>Paenibacillaceae</taxon>
        <taxon>Paenibacillus</taxon>
    </lineage>
</organism>
<dbReference type="InterPro" id="IPR012854">
    <property type="entry name" value="Cu_amine_oxidase-like_N"/>
</dbReference>
<dbReference type="AlphaFoldDB" id="A0A328U6P9"/>
<feature type="signal peptide" evidence="2">
    <location>
        <begin position="1"/>
        <end position="36"/>
    </location>
</feature>